<dbReference type="InterPro" id="IPR011495">
    <property type="entry name" value="Sig_transdc_His_kin_sub2_dim/P"/>
</dbReference>
<keyword evidence="3" id="KW-0716">Sensory transduction</keyword>
<protein>
    <recommendedName>
        <fullName evidence="7">Phytochrome chromophore attachment site domain-containing protein</fullName>
    </recommendedName>
</protein>
<dbReference type="SMART" id="SM00065">
    <property type="entry name" value="GAF"/>
    <property type="match status" value="1"/>
</dbReference>
<evidence type="ECO:0000256" key="2">
    <source>
        <dbReference type="ARBA" id="ARBA00022543"/>
    </source>
</evidence>
<dbReference type="Gene3D" id="3.30.450.270">
    <property type="match status" value="1"/>
</dbReference>
<keyword evidence="9" id="KW-1185">Reference proteome</keyword>
<evidence type="ECO:0000256" key="1">
    <source>
        <dbReference type="ARBA" id="ARBA00006402"/>
    </source>
</evidence>
<dbReference type="InterPro" id="IPR029016">
    <property type="entry name" value="GAF-like_dom_sf"/>
</dbReference>
<dbReference type="InterPro" id="IPR016132">
    <property type="entry name" value="Phyto_chromo_attachment"/>
</dbReference>
<dbReference type="Pfam" id="PF13581">
    <property type="entry name" value="HATPase_c_2"/>
    <property type="match status" value="1"/>
</dbReference>
<dbReference type="Pfam" id="PF08446">
    <property type="entry name" value="PAS_2"/>
    <property type="match status" value="1"/>
</dbReference>
<dbReference type="SUPFAM" id="SSF55785">
    <property type="entry name" value="PYP-like sensor domain (PAS domain)"/>
    <property type="match status" value="1"/>
</dbReference>
<evidence type="ECO:0000256" key="6">
    <source>
        <dbReference type="SAM" id="MobiDB-lite"/>
    </source>
</evidence>
<dbReference type="InterPro" id="IPR043150">
    <property type="entry name" value="Phytochrome_PHY_sf"/>
</dbReference>
<dbReference type="Gene3D" id="3.30.565.10">
    <property type="entry name" value="Histidine kinase-like ATPase, C-terminal domain"/>
    <property type="match status" value="1"/>
</dbReference>
<dbReference type="GO" id="GO:0009881">
    <property type="term" value="F:photoreceptor activity"/>
    <property type="evidence" value="ECO:0007669"/>
    <property type="project" value="UniProtKB-KW"/>
</dbReference>
<dbReference type="InterPro" id="IPR035965">
    <property type="entry name" value="PAS-like_dom_sf"/>
</dbReference>
<dbReference type="OrthoDB" id="9760752at2"/>
<dbReference type="GO" id="GO:0006355">
    <property type="term" value="P:regulation of DNA-templated transcription"/>
    <property type="evidence" value="ECO:0007669"/>
    <property type="project" value="InterPro"/>
</dbReference>
<evidence type="ECO:0000256" key="3">
    <source>
        <dbReference type="ARBA" id="ARBA00022606"/>
    </source>
</evidence>
<keyword evidence="4" id="KW-0157">Chromophore</keyword>
<evidence type="ECO:0000256" key="5">
    <source>
        <dbReference type="ARBA" id="ARBA00023170"/>
    </source>
</evidence>
<sequence>MRNVDKTTVNLFNDAYCSAPAKAAWSRRRDHSPPAAHSHPRSAPRVTASPTSDQIQACDREPIHIPGAIQPHGGLLVLDRDSLAVRMTAGDVPGLLEVSSVIGQSAGALIGDGLAAQAAAISNSRPAGGFIGVLHRGGRNLDLSATVQGDLVLLEIEPGLDRPMAGSQILTHLEAAAAAFERCPGLKTLYDRAALEFRRLTGFDRVMIYRFGDDDAGEVVGEDRAHHLKSFLNHRFPGSDIPSQARALYVRNLVRVIPNCAYAPAPLEPAPDTPLDMSDLALRSVSPVHMQYMRNMGVAASASVSIVKDGRLWGLVACHNDSPRLLPYEIRAACRALAGGLARQIKAKEEAETWREKLRLRSLGDDLTAVLAQSDEGDLSLEEHAADLVALGEADGVAVFREDRIETAGKTPPHTALAMLRDWLLDVDAGGVIATDRSENAFPGASAFKSWASGLMGVVVERTPLLAVLWTRAEEVEVVRWAGDPYRTAKAAGGDGALTPRASFDAWTETVRGRSRPWSASQTEAALRLRQDLLDLRRARRTAELNTQLRATLDDKDDLLRQKDFLLREVNHRVQNSLALAAGFLTIQMKAIDDPAARAPLEEASRRLTAVGLVHRRLYRGDQLETVSLDRYLVELAEELVESLGQEWARMIRVDAAPATVSTDKAVTIGLVVTELVINAVKYAYGGRPGRIDIGLTEQGGRVHISVADQGGGKQGPRIGFGSKMMDAMVRQLAGTLACHDNNPGVRAELDAPAG</sequence>
<comment type="caution">
    <text evidence="8">The sequence shown here is derived from an EMBL/GenBank/DDBJ whole genome shotgun (WGS) entry which is preliminary data.</text>
</comment>
<dbReference type="PROSITE" id="PS50046">
    <property type="entry name" value="PHYTOCHROME_2"/>
    <property type="match status" value="1"/>
</dbReference>
<dbReference type="CDD" id="cd16936">
    <property type="entry name" value="HATPase_RsbW-like"/>
    <property type="match status" value="1"/>
</dbReference>
<name>A0A2T9K4P1_9CAUL</name>
<dbReference type="GO" id="GO:0009584">
    <property type="term" value="P:detection of visible light"/>
    <property type="evidence" value="ECO:0007669"/>
    <property type="project" value="InterPro"/>
</dbReference>
<dbReference type="SUPFAM" id="SSF55874">
    <property type="entry name" value="ATPase domain of HSP90 chaperone/DNA topoisomerase II/histidine kinase"/>
    <property type="match status" value="1"/>
</dbReference>
<organism evidence="8 9">
    <name type="scientific">Caulobacter endophyticus</name>
    <dbReference type="NCBI Taxonomy" id="2172652"/>
    <lineage>
        <taxon>Bacteria</taxon>
        <taxon>Pseudomonadati</taxon>
        <taxon>Pseudomonadota</taxon>
        <taxon>Alphaproteobacteria</taxon>
        <taxon>Caulobacterales</taxon>
        <taxon>Caulobacteraceae</taxon>
        <taxon>Caulobacter</taxon>
    </lineage>
</organism>
<comment type="similarity">
    <text evidence="1">In the N-terminal section; belongs to the phytochrome family.</text>
</comment>
<evidence type="ECO:0000259" key="7">
    <source>
        <dbReference type="PROSITE" id="PS50046"/>
    </source>
</evidence>
<dbReference type="InterPro" id="IPR001294">
    <property type="entry name" value="Phytochrome"/>
</dbReference>
<dbReference type="Pfam" id="PF07568">
    <property type="entry name" value="HisKA_2"/>
    <property type="match status" value="1"/>
</dbReference>
<dbReference type="Pfam" id="PF01590">
    <property type="entry name" value="GAF"/>
    <property type="match status" value="1"/>
</dbReference>
<evidence type="ECO:0000313" key="8">
    <source>
        <dbReference type="EMBL" id="PVM90945.1"/>
    </source>
</evidence>
<dbReference type="InterPro" id="IPR003594">
    <property type="entry name" value="HATPase_dom"/>
</dbReference>
<dbReference type="AlphaFoldDB" id="A0A2T9K4P1"/>
<keyword evidence="5" id="KW-0675">Receptor</keyword>
<dbReference type="InterPro" id="IPR036890">
    <property type="entry name" value="HATPase_C_sf"/>
</dbReference>
<dbReference type="EMBL" id="QDKQ01000033">
    <property type="protein sequence ID" value="PVM90945.1"/>
    <property type="molecule type" value="Genomic_DNA"/>
</dbReference>
<dbReference type="PRINTS" id="PR01033">
    <property type="entry name" value="PHYTOCHROME"/>
</dbReference>
<feature type="domain" description="Phytochrome chromophore attachment site" evidence="7">
    <location>
        <begin position="185"/>
        <end position="339"/>
    </location>
</feature>
<dbReference type="Proteomes" id="UP000245073">
    <property type="component" value="Unassembled WGS sequence"/>
</dbReference>
<evidence type="ECO:0000313" key="9">
    <source>
        <dbReference type="Proteomes" id="UP000245073"/>
    </source>
</evidence>
<reference evidence="8 9" key="1">
    <citation type="submission" date="2018-04" db="EMBL/GenBank/DDBJ databases">
        <title>The genome sequence of Caulobacter sp. 744.</title>
        <authorList>
            <person name="Gao J."/>
            <person name="Sun J."/>
        </authorList>
    </citation>
    <scope>NUCLEOTIDE SEQUENCE [LARGE SCALE GENOMIC DNA]</scope>
    <source>
        <strain evidence="8 9">774</strain>
    </source>
</reference>
<dbReference type="InterPro" id="IPR003018">
    <property type="entry name" value="GAF"/>
</dbReference>
<dbReference type="PANTHER" id="PTHR43065">
    <property type="entry name" value="SENSOR HISTIDINE KINASE"/>
    <property type="match status" value="1"/>
</dbReference>
<dbReference type="Gene3D" id="3.30.450.40">
    <property type="match status" value="1"/>
</dbReference>
<dbReference type="InterPro" id="IPR013515">
    <property type="entry name" value="Phytochrome_cen-reg"/>
</dbReference>
<dbReference type="InterPro" id="IPR013654">
    <property type="entry name" value="PAS_2"/>
</dbReference>
<gene>
    <name evidence="8" type="ORF">DDF67_08290</name>
</gene>
<dbReference type="SUPFAM" id="SSF55781">
    <property type="entry name" value="GAF domain-like"/>
    <property type="match status" value="2"/>
</dbReference>
<keyword evidence="2" id="KW-0600">Photoreceptor protein</keyword>
<feature type="region of interest" description="Disordered" evidence="6">
    <location>
        <begin position="25"/>
        <end position="53"/>
    </location>
</feature>
<feature type="compositionally biased region" description="Low complexity" evidence="6">
    <location>
        <begin position="33"/>
        <end position="45"/>
    </location>
</feature>
<accession>A0A2T9K4P1</accession>
<evidence type="ECO:0000256" key="4">
    <source>
        <dbReference type="ARBA" id="ARBA00022991"/>
    </source>
</evidence>
<dbReference type="Gene3D" id="3.30.450.20">
    <property type="entry name" value="PAS domain"/>
    <property type="match status" value="1"/>
</dbReference>
<dbReference type="Pfam" id="PF00360">
    <property type="entry name" value="PHY"/>
    <property type="match status" value="1"/>
</dbReference>
<proteinExistence type="inferred from homology"/>